<feature type="compositionally biased region" description="Pro residues" evidence="1">
    <location>
        <begin position="31"/>
        <end position="40"/>
    </location>
</feature>
<dbReference type="EMBL" id="JAGIZA010000006">
    <property type="protein sequence ID" value="MBP0493580.1"/>
    <property type="molecule type" value="Genomic_DNA"/>
</dbReference>
<dbReference type="InterPro" id="IPR018247">
    <property type="entry name" value="EF_Hand_1_Ca_BS"/>
</dbReference>
<dbReference type="GO" id="GO:0005509">
    <property type="term" value="F:calcium ion binding"/>
    <property type="evidence" value="ECO:0007669"/>
    <property type="project" value="InterPro"/>
</dbReference>
<evidence type="ECO:0000256" key="2">
    <source>
        <dbReference type="SAM" id="SignalP"/>
    </source>
</evidence>
<dbReference type="AlphaFoldDB" id="A0A940N1M5"/>
<feature type="compositionally biased region" description="Low complexity" evidence="1">
    <location>
        <begin position="41"/>
        <end position="55"/>
    </location>
</feature>
<dbReference type="SUPFAM" id="SSF47473">
    <property type="entry name" value="EF-hand"/>
    <property type="match status" value="1"/>
</dbReference>
<dbReference type="Pfam" id="PF13499">
    <property type="entry name" value="EF-hand_7"/>
    <property type="match status" value="1"/>
</dbReference>
<name>A0A940N1M5_9PROT</name>
<comment type="caution">
    <text evidence="4">The sequence shown here is derived from an EMBL/GenBank/DDBJ whole genome shotgun (WGS) entry which is preliminary data.</text>
</comment>
<evidence type="ECO:0000313" key="5">
    <source>
        <dbReference type="Proteomes" id="UP000677537"/>
    </source>
</evidence>
<feature type="domain" description="EF-hand" evidence="3">
    <location>
        <begin position="82"/>
        <end position="117"/>
    </location>
</feature>
<feature type="region of interest" description="Disordered" evidence="1">
    <location>
        <begin position="28"/>
        <end position="63"/>
    </location>
</feature>
<feature type="domain" description="EF-hand" evidence="3">
    <location>
        <begin position="129"/>
        <end position="164"/>
    </location>
</feature>
<dbReference type="PROSITE" id="PS00018">
    <property type="entry name" value="EF_HAND_1"/>
    <property type="match status" value="1"/>
</dbReference>
<evidence type="ECO:0000259" key="3">
    <source>
        <dbReference type="PROSITE" id="PS50222"/>
    </source>
</evidence>
<accession>A0A940N1M5</accession>
<dbReference type="Gene3D" id="1.10.238.10">
    <property type="entry name" value="EF-hand"/>
    <property type="match status" value="2"/>
</dbReference>
<protein>
    <submittedName>
        <fullName evidence="4">EF-hand domain-containing protein</fullName>
    </submittedName>
</protein>
<feature type="region of interest" description="Disordered" evidence="1">
    <location>
        <begin position="169"/>
        <end position="189"/>
    </location>
</feature>
<dbReference type="InterPro" id="IPR002048">
    <property type="entry name" value="EF_hand_dom"/>
</dbReference>
<reference evidence="4" key="1">
    <citation type="submission" date="2021-03" db="EMBL/GenBank/DDBJ databases">
        <authorList>
            <person name="So Y."/>
        </authorList>
    </citation>
    <scope>NUCLEOTIDE SEQUENCE</scope>
    <source>
        <strain evidence="4">SG15</strain>
    </source>
</reference>
<dbReference type="InterPro" id="IPR011992">
    <property type="entry name" value="EF-hand-dom_pair"/>
</dbReference>
<gene>
    <name evidence="4" type="ORF">J5Y10_12410</name>
</gene>
<keyword evidence="5" id="KW-1185">Reference proteome</keyword>
<feature type="compositionally biased region" description="Basic and acidic residues" evidence="1">
    <location>
        <begin position="169"/>
        <end position="180"/>
    </location>
</feature>
<proteinExistence type="predicted"/>
<evidence type="ECO:0000256" key="1">
    <source>
        <dbReference type="SAM" id="MobiDB-lite"/>
    </source>
</evidence>
<dbReference type="Proteomes" id="UP000677537">
    <property type="component" value="Unassembled WGS sequence"/>
</dbReference>
<feature type="signal peptide" evidence="2">
    <location>
        <begin position="1"/>
        <end position="27"/>
    </location>
</feature>
<sequence>MSRDRKTTFSALAIALGIGAMALPALAQPATPQPATPQPAAPEAAPMRPAAGPAQVIPMGRGAERMLQGADANRDGRVTEAEAWDALAARFAAADTNKDGGLTWDEFRSYAFAQAPRGANPARQERVERMEERAQSMFRAVDADRDGRVTTTELRPFAEALFRSRDLNGDTALTRDELRPGRASQTRAQ</sequence>
<dbReference type="RefSeq" id="WP_209373966.1">
    <property type="nucleotide sequence ID" value="NZ_JAGIZA010000006.1"/>
</dbReference>
<dbReference type="PROSITE" id="PS50222">
    <property type="entry name" value="EF_HAND_2"/>
    <property type="match status" value="2"/>
</dbReference>
<keyword evidence="2" id="KW-0732">Signal</keyword>
<dbReference type="SMART" id="SM00054">
    <property type="entry name" value="EFh"/>
    <property type="match status" value="2"/>
</dbReference>
<feature type="chain" id="PRO_5037897867" evidence="2">
    <location>
        <begin position="28"/>
        <end position="189"/>
    </location>
</feature>
<organism evidence="4 5">
    <name type="scientific">Roseomonas indoligenes</name>
    <dbReference type="NCBI Taxonomy" id="2820811"/>
    <lineage>
        <taxon>Bacteria</taxon>
        <taxon>Pseudomonadati</taxon>
        <taxon>Pseudomonadota</taxon>
        <taxon>Alphaproteobacteria</taxon>
        <taxon>Acetobacterales</taxon>
        <taxon>Roseomonadaceae</taxon>
        <taxon>Roseomonas</taxon>
    </lineage>
</organism>
<evidence type="ECO:0000313" key="4">
    <source>
        <dbReference type="EMBL" id="MBP0493580.1"/>
    </source>
</evidence>